<accession>A0A423WU67</accession>
<feature type="region of interest" description="Disordered" evidence="1">
    <location>
        <begin position="859"/>
        <end position="882"/>
    </location>
</feature>
<keyword evidence="2" id="KW-0472">Membrane</keyword>
<keyword evidence="5" id="KW-1185">Reference proteome</keyword>
<feature type="transmembrane region" description="Helical" evidence="2">
    <location>
        <begin position="109"/>
        <end position="133"/>
    </location>
</feature>
<comment type="caution">
    <text evidence="4">The sequence shown here is derived from an EMBL/GenBank/DDBJ whole genome shotgun (WGS) entry which is preliminary data.</text>
</comment>
<feature type="region of interest" description="Disordered" evidence="1">
    <location>
        <begin position="928"/>
        <end position="947"/>
    </location>
</feature>
<evidence type="ECO:0000313" key="4">
    <source>
        <dbReference type="EMBL" id="ROW06772.1"/>
    </source>
</evidence>
<dbReference type="AlphaFoldDB" id="A0A423WU67"/>
<feature type="compositionally biased region" description="Basic and acidic residues" evidence="1">
    <location>
        <begin position="859"/>
        <end position="875"/>
    </location>
</feature>
<name>A0A423WU67_9PEZI</name>
<protein>
    <recommendedName>
        <fullName evidence="3">DUF6604 domain-containing protein</fullName>
    </recommendedName>
</protein>
<dbReference type="Pfam" id="PF20253">
    <property type="entry name" value="DUF6604"/>
    <property type="match status" value="1"/>
</dbReference>
<gene>
    <name evidence="4" type="ORF">VMCG_04141</name>
</gene>
<feature type="region of interest" description="Disordered" evidence="1">
    <location>
        <begin position="377"/>
        <end position="402"/>
    </location>
</feature>
<evidence type="ECO:0000256" key="2">
    <source>
        <dbReference type="SAM" id="Phobius"/>
    </source>
</evidence>
<dbReference type="PANTHER" id="PTHR38795:SF1">
    <property type="entry name" value="DUF6604 DOMAIN-CONTAINING PROTEIN"/>
    <property type="match status" value="1"/>
</dbReference>
<dbReference type="OrthoDB" id="5238236at2759"/>
<feature type="transmembrane region" description="Helical" evidence="2">
    <location>
        <begin position="82"/>
        <end position="103"/>
    </location>
</feature>
<evidence type="ECO:0000259" key="3">
    <source>
        <dbReference type="Pfam" id="PF20253"/>
    </source>
</evidence>
<dbReference type="InterPro" id="IPR046539">
    <property type="entry name" value="DUF6604"/>
</dbReference>
<organism evidence="4 5">
    <name type="scientific">Cytospora schulzeri</name>
    <dbReference type="NCBI Taxonomy" id="448051"/>
    <lineage>
        <taxon>Eukaryota</taxon>
        <taxon>Fungi</taxon>
        <taxon>Dikarya</taxon>
        <taxon>Ascomycota</taxon>
        <taxon>Pezizomycotina</taxon>
        <taxon>Sordariomycetes</taxon>
        <taxon>Sordariomycetidae</taxon>
        <taxon>Diaporthales</taxon>
        <taxon>Cytosporaceae</taxon>
        <taxon>Cytospora</taxon>
    </lineage>
</organism>
<feature type="transmembrane region" description="Helical" evidence="2">
    <location>
        <begin position="15"/>
        <end position="36"/>
    </location>
</feature>
<feature type="transmembrane region" description="Helical" evidence="2">
    <location>
        <begin position="42"/>
        <end position="62"/>
    </location>
</feature>
<dbReference type="EMBL" id="LKEA01000009">
    <property type="protein sequence ID" value="ROW06772.1"/>
    <property type="molecule type" value="Genomic_DNA"/>
</dbReference>
<feature type="domain" description="DUF6604" evidence="3">
    <location>
        <begin position="195"/>
        <end position="481"/>
    </location>
</feature>
<proteinExistence type="predicted"/>
<keyword evidence="2" id="KW-0812">Transmembrane</keyword>
<sequence>MPQYNSQTTINSTVLLRRITVFSFPPAFIMLLIHGISSGNAFPALGILPHAASVVFGTLLLFRETVASFGSSVQALSAYNVFCADIALTIWYFGFLIPTWLLLDNTWDVMIILGTYGSVFMMVNFAIHFYFAAAEALHIVTSRQSPFKSLAAEYTPLNGDYEDDLGVIEEAPIPSRLGAPQLLMLPSLVSTKYGRYKVNQDDLATYLAVTGTLCGAPRSLTKSGGCSSGIKSTRLKGKDRKLAKRQAADAFIDATTRQRAPKLELDSYVPLAEIIAKSTSIHSRVPRWVISIIDKIIQDRQDCFQHINGEDVATFLSKGQYDGHIHPINVLEKVRAILFRKYEKQVAIAQQKTQPKTLVKRVVGEISGNAFAKLKIDSPDESPSLTGVSDAQTEEADARDQAQADAWRKSLGSSQVFSAYPEASHEEALVALGSLRKDMISMREVVHEAWYAYKLGNVDLASAAVTTNTAIDLARSLESQARPVIESYMRTLDAKEIELPVYFYSLGEWVRDINGKTCGTNIYAGLLGCDPPDQAELPAELKAVDTENAQDIDLITFRWAYKLVQMYCMEFFSKTKKFQTGPDYGPRRWGKGERPDDAKLLEVTRSCCGRDIQWLYDLSWLGNYGYGPVFPVLDEVSRSFRVMHEEIDLKLWAVFGVQMFHEINLILAPEEQVEALQKVGKYLRDGFEMFRGAEKSYFDIYHGRCDMGRTYLGDKDSPLQRAKVGKTMLTCLFPSRVDQAIENAGHVQYPNLDEAYLMSQHPILCGILLHTGRLVMQDWGIAVEKATRSILKMAHFYNACCCENLLNKSWLDLEYCASKLQGPNLFMDSKGPDKGENCGKAYLLAAGAVSLTYAAPDCRDDPRNGRRNARGDKGVKGRKNNRGKTLQKLGKVSLMFEDRFCHSGERYDINEDDVRAIAEHAAVYRCDNKNENRGKPQSKTGRSAAKKPTALDEILRNLCHGLDYEVPMISFPYITLNADCSRVLWDFETQVQSRHHLLADLDAAHLSLGQIAVAFLIDHGSKMSIPAECINKHTKENANGGNDGMDAISWVFSKMPKRMRTSYPEEVHEFFRKNPSKTNETAKETGHRLAKCVNCVHCGGPSHLEMEDAGRKQDGHPTMLPDNVREVLIQVPVQTKATDGGEMPVAHDVDEARPRLNIVYQTHYERYD</sequence>
<dbReference type="STRING" id="356882.A0A423WU67"/>
<keyword evidence="2" id="KW-1133">Transmembrane helix</keyword>
<dbReference type="Proteomes" id="UP000283895">
    <property type="component" value="Unassembled WGS sequence"/>
</dbReference>
<dbReference type="PANTHER" id="PTHR38795">
    <property type="entry name" value="DUF6604 DOMAIN-CONTAINING PROTEIN"/>
    <property type="match status" value="1"/>
</dbReference>
<reference evidence="4 5" key="1">
    <citation type="submission" date="2015-09" db="EMBL/GenBank/DDBJ databases">
        <title>Host preference determinants of Valsa canker pathogens revealed by comparative genomics.</title>
        <authorList>
            <person name="Yin Z."/>
            <person name="Huang L."/>
        </authorList>
    </citation>
    <scope>NUCLEOTIDE SEQUENCE [LARGE SCALE GENOMIC DNA]</scope>
    <source>
        <strain evidence="4 5">03-1</strain>
    </source>
</reference>
<evidence type="ECO:0000256" key="1">
    <source>
        <dbReference type="SAM" id="MobiDB-lite"/>
    </source>
</evidence>
<evidence type="ECO:0000313" key="5">
    <source>
        <dbReference type="Proteomes" id="UP000283895"/>
    </source>
</evidence>